<gene>
    <name evidence="1" type="ORF">CEY15_04555</name>
</gene>
<dbReference type="Proteomes" id="UP000218810">
    <property type="component" value="Unassembled WGS sequence"/>
</dbReference>
<reference evidence="2" key="1">
    <citation type="submission" date="2017-09" db="EMBL/GenBank/DDBJ databases">
        <authorList>
            <person name="Zhang Y."/>
            <person name="Huang X."/>
            <person name="Liu J."/>
            <person name="Lu L."/>
            <person name="Peng K."/>
        </authorList>
    </citation>
    <scope>NUCLEOTIDE SEQUENCE [LARGE SCALE GENOMIC DNA]</scope>
    <source>
        <strain evidence="2">S-XJ-1</strain>
    </source>
</reference>
<name>A0A2A2WSY4_9ACTN</name>
<proteinExistence type="predicted"/>
<dbReference type="InterPro" id="IPR036689">
    <property type="entry name" value="ESAT-6-like_sf"/>
</dbReference>
<organism evidence="1 2">
    <name type="scientific">Dietzia natronolimnaea</name>
    <dbReference type="NCBI Taxonomy" id="161920"/>
    <lineage>
        <taxon>Bacteria</taxon>
        <taxon>Bacillati</taxon>
        <taxon>Actinomycetota</taxon>
        <taxon>Actinomycetes</taxon>
        <taxon>Mycobacteriales</taxon>
        <taxon>Dietziaceae</taxon>
        <taxon>Dietzia</taxon>
    </lineage>
</organism>
<dbReference type="AlphaFoldDB" id="A0A2A2WSY4"/>
<evidence type="ECO:0000313" key="1">
    <source>
        <dbReference type="EMBL" id="PAY24265.1"/>
    </source>
</evidence>
<evidence type="ECO:0000313" key="2">
    <source>
        <dbReference type="Proteomes" id="UP000218810"/>
    </source>
</evidence>
<dbReference type="EMBL" id="NTGA01000007">
    <property type="protein sequence ID" value="PAY24265.1"/>
    <property type="molecule type" value="Genomic_DNA"/>
</dbReference>
<comment type="caution">
    <text evidence="1">The sequence shown here is derived from an EMBL/GenBank/DDBJ whole genome shotgun (WGS) entry which is preliminary data.</text>
</comment>
<dbReference type="SUPFAM" id="SSF140453">
    <property type="entry name" value="EsxAB dimer-like"/>
    <property type="match status" value="1"/>
</dbReference>
<keyword evidence="2" id="KW-1185">Reference proteome</keyword>
<protein>
    <submittedName>
        <fullName evidence="1">Uncharacterized protein</fullName>
    </submittedName>
</protein>
<sequence>MRYSVGAVSRWDTGGVTTASSATADRHALAVDAREALSQGLSDLATGWEGVAADAVLDAVDTELRRTAALTGHLDDLTRTLEEAARALGPAVQVVRARIADAQAQGLVVLAEAISPAPGRGDIPQVEVDAHAAAIEQALRVVASLDQLYGSRLDEIASRLSDTIPPEVDRGPIPGPDGPRPGAAFDALTAAMSAGLPSLADELDPLTRGRHALNTLPDDYGRLVSSGLRFVGKLAGPLGSGVTMYDGLNRYARGEGSAVEIATETSGALGGGMVGGAAFGAVGGSRIGPHGALIGAGAGAAIGSPMGKKFCELAYKSVTEHHDLLLRQYHYAI</sequence>
<dbReference type="OrthoDB" id="4773526at2"/>
<accession>A0A2A2WSY4</accession>